<gene>
    <name evidence="1" type="ORF">TSAR_003401</name>
</gene>
<sequence length="109" mass="11963">MHVSSESVEIVGVVRRGEKKTSNPNPDQAKAMRIGYPPTVDIFSIIILQYGEKFKYLLLKAFALLDFILVNQGCTHTLGDVPLSTRRSGTVWNGEQQGGAGDGKYHLSV</sequence>
<protein>
    <submittedName>
        <fullName evidence="1">Uncharacterized protein</fullName>
    </submittedName>
</protein>
<dbReference type="Proteomes" id="UP000215335">
    <property type="component" value="Unassembled WGS sequence"/>
</dbReference>
<accession>A0A232FHM7</accession>
<keyword evidence="2" id="KW-1185">Reference proteome</keyword>
<reference evidence="1 2" key="1">
    <citation type="journal article" date="2017" name="Curr. Biol.">
        <title>The Evolution of Venom by Co-option of Single-Copy Genes.</title>
        <authorList>
            <person name="Martinson E.O."/>
            <person name="Mrinalini"/>
            <person name="Kelkar Y.D."/>
            <person name="Chang C.H."/>
            <person name="Werren J.H."/>
        </authorList>
    </citation>
    <scope>NUCLEOTIDE SEQUENCE [LARGE SCALE GENOMIC DNA]</scope>
    <source>
        <strain evidence="1 2">Alberta</strain>
        <tissue evidence="1">Whole body</tissue>
    </source>
</reference>
<name>A0A232FHM7_9HYME</name>
<comment type="caution">
    <text evidence="1">The sequence shown here is derived from an EMBL/GenBank/DDBJ whole genome shotgun (WGS) entry which is preliminary data.</text>
</comment>
<evidence type="ECO:0000313" key="1">
    <source>
        <dbReference type="EMBL" id="OXU30266.1"/>
    </source>
</evidence>
<dbReference type="EMBL" id="NNAY01000177">
    <property type="protein sequence ID" value="OXU30266.1"/>
    <property type="molecule type" value="Genomic_DNA"/>
</dbReference>
<organism evidence="1 2">
    <name type="scientific">Trichomalopsis sarcophagae</name>
    <dbReference type="NCBI Taxonomy" id="543379"/>
    <lineage>
        <taxon>Eukaryota</taxon>
        <taxon>Metazoa</taxon>
        <taxon>Ecdysozoa</taxon>
        <taxon>Arthropoda</taxon>
        <taxon>Hexapoda</taxon>
        <taxon>Insecta</taxon>
        <taxon>Pterygota</taxon>
        <taxon>Neoptera</taxon>
        <taxon>Endopterygota</taxon>
        <taxon>Hymenoptera</taxon>
        <taxon>Apocrita</taxon>
        <taxon>Proctotrupomorpha</taxon>
        <taxon>Chalcidoidea</taxon>
        <taxon>Pteromalidae</taxon>
        <taxon>Pteromalinae</taxon>
        <taxon>Trichomalopsis</taxon>
    </lineage>
</organism>
<evidence type="ECO:0000313" key="2">
    <source>
        <dbReference type="Proteomes" id="UP000215335"/>
    </source>
</evidence>
<dbReference type="AlphaFoldDB" id="A0A232FHM7"/>
<proteinExistence type="predicted"/>